<name>A0A7X2G2J1_LIMRT</name>
<dbReference type="Pfam" id="PF00746">
    <property type="entry name" value="Gram_pos_anchor"/>
    <property type="match status" value="1"/>
</dbReference>
<keyword evidence="3" id="KW-0732">Signal</keyword>
<feature type="transmembrane region" description="Helical" evidence="6">
    <location>
        <begin position="59"/>
        <end position="78"/>
    </location>
</feature>
<dbReference type="PROSITE" id="PS50847">
    <property type="entry name" value="GRAM_POS_ANCHORING"/>
    <property type="match status" value="1"/>
</dbReference>
<evidence type="ECO:0000259" key="7">
    <source>
        <dbReference type="PROSITE" id="PS50847"/>
    </source>
</evidence>
<keyword evidence="2" id="KW-0964">Secreted</keyword>
<dbReference type="NCBIfam" id="TIGR01167">
    <property type="entry name" value="LPXTG_anchor"/>
    <property type="match status" value="1"/>
</dbReference>
<organism evidence="8 9">
    <name type="scientific">Limosilactobacillus reuteri</name>
    <name type="common">Lactobacillus reuteri</name>
    <dbReference type="NCBI Taxonomy" id="1598"/>
    <lineage>
        <taxon>Bacteria</taxon>
        <taxon>Bacillati</taxon>
        <taxon>Bacillota</taxon>
        <taxon>Bacilli</taxon>
        <taxon>Lactobacillales</taxon>
        <taxon>Lactobacillaceae</taxon>
        <taxon>Limosilactobacillus</taxon>
    </lineage>
</organism>
<evidence type="ECO:0000256" key="6">
    <source>
        <dbReference type="SAM" id="Phobius"/>
    </source>
</evidence>
<accession>A0A7X2G2J1</accession>
<comment type="caution">
    <text evidence="8">The sequence shown here is derived from an EMBL/GenBank/DDBJ whole genome shotgun (WGS) entry which is preliminary data.</text>
</comment>
<evidence type="ECO:0000256" key="5">
    <source>
        <dbReference type="SAM" id="MobiDB-lite"/>
    </source>
</evidence>
<proteinExistence type="predicted"/>
<keyword evidence="6" id="KW-1133">Transmembrane helix</keyword>
<gene>
    <name evidence="8" type="ORF">GIX77_01210</name>
</gene>
<dbReference type="EMBL" id="WJMX01000001">
    <property type="protein sequence ID" value="MRH79407.1"/>
    <property type="molecule type" value="Genomic_DNA"/>
</dbReference>
<keyword evidence="1" id="KW-0134">Cell wall</keyword>
<evidence type="ECO:0000313" key="8">
    <source>
        <dbReference type="EMBL" id="MRH79407.1"/>
    </source>
</evidence>
<evidence type="ECO:0000256" key="3">
    <source>
        <dbReference type="ARBA" id="ARBA00022729"/>
    </source>
</evidence>
<evidence type="ECO:0000256" key="4">
    <source>
        <dbReference type="ARBA" id="ARBA00023088"/>
    </source>
</evidence>
<dbReference type="Proteomes" id="UP000470878">
    <property type="component" value="Unassembled WGS sequence"/>
</dbReference>
<feature type="region of interest" description="Disordered" evidence="5">
    <location>
        <begin position="1"/>
        <end position="54"/>
    </location>
</feature>
<protein>
    <submittedName>
        <fullName evidence="8">LPXTG cell wall anchor domain-containing protein</fullName>
    </submittedName>
</protein>
<dbReference type="RefSeq" id="WP_153702595.1">
    <property type="nucleotide sequence ID" value="NZ_WJMX01000001.1"/>
</dbReference>
<evidence type="ECO:0000256" key="1">
    <source>
        <dbReference type="ARBA" id="ARBA00022512"/>
    </source>
</evidence>
<dbReference type="InterPro" id="IPR019931">
    <property type="entry name" value="LPXTG_anchor"/>
</dbReference>
<feature type="compositionally biased region" description="Polar residues" evidence="5">
    <location>
        <begin position="1"/>
        <end position="47"/>
    </location>
</feature>
<feature type="domain" description="Gram-positive cocci surface proteins LPxTG" evidence="7">
    <location>
        <begin position="51"/>
        <end position="86"/>
    </location>
</feature>
<evidence type="ECO:0000256" key="2">
    <source>
        <dbReference type="ARBA" id="ARBA00022525"/>
    </source>
</evidence>
<evidence type="ECO:0000313" key="9">
    <source>
        <dbReference type="Proteomes" id="UP000470878"/>
    </source>
</evidence>
<sequence length="86" mass="9275">MYPTDENNVTPEVPGTSTTPDSKVDVLSQNGNKTSNQNTNTQASKQSAKALPQTGNERLRYEGLLGVLALGFAGLLTLGKKRRKEK</sequence>
<keyword evidence="6" id="KW-0812">Transmembrane</keyword>
<keyword evidence="6" id="KW-0472">Membrane</keyword>
<reference evidence="8 9" key="1">
    <citation type="submission" date="2019-11" db="EMBL/GenBank/DDBJ databases">
        <title>Draft genome sequence of 12 host-associated Lactobacillus reuteri rodent strains.</title>
        <authorList>
            <person name="Zhang S."/>
            <person name="Ozcam M."/>
            <person name="Van Pijkeren J.P."/>
        </authorList>
    </citation>
    <scope>NUCLEOTIDE SEQUENCE [LARGE SCALE GENOMIC DNA]</scope>
    <source>
        <strain evidence="8 9">CR</strain>
    </source>
</reference>
<dbReference type="AlphaFoldDB" id="A0A7X2G2J1"/>
<keyword evidence="4" id="KW-0572">Peptidoglycan-anchor</keyword>